<dbReference type="InterPro" id="IPR013103">
    <property type="entry name" value="RVT_2"/>
</dbReference>
<gene>
    <name evidence="12" type="ORF">F3Y22_tig00110303pilonHSYRG00362</name>
</gene>
<comment type="caution">
    <text evidence="12">The sequence shown here is derived from an EMBL/GenBank/DDBJ whole genome shotgun (WGS) entry which is preliminary data.</text>
</comment>
<dbReference type="SUPFAM" id="SSF47050">
    <property type="entry name" value="VHP, Villin headpiece domain"/>
    <property type="match status" value="1"/>
</dbReference>
<feature type="region of interest" description="Disordered" evidence="9">
    <location>
        <begin position="1680"/>
        <end position="1805"/>
    </location>
</feature>
<dbReference type="CDD" id="cd11290">
    <property type="entry name" value="gelsolin_S1_like"/>
    <property type="match status" value="1"/>
</dbReference>
<accession>A0A6A3B338</accession>
<keyword evidence="6" id="KW-0106">Calcium</keyword>
<name>A0A6A3B338_HIBSY</name>
<dbReference type="CDD" id="cd11293">
    <property type="entry name" value="gelsolin_S4_like"/>
    <property type="match status" value="1"/>
</dbReference>
<dbReference type="Pfam" id="PF07727">
    <property type="entry name" value="RVT_2"/>
    <property type="match status" value="2"/>
</dbReference>
<dbReference type="CDD" id="cd11289">
    <property type="entry name" value="gelsolin_S2_like"/>
    <property type="match status" value="1"/>
</dbReference>
<dbReference type="InterPro" id="IPR007123">
    <property type="entry name" value="Gelsolin-like_dom"/>
</dbReference>
<dbReference type="GO" id="GO:0003676">
    <property type="term" value="F:nucleic acid binding"/>
    <property type="evidence" value="ECO:0007669"/>
    <property type="project" value="InterPro"/>
</dbReference>
<dbReference type="FunFam" id="3.40.20.10:FF:000002">
    <property type="entry name" value="Gelsolin"/>
    <property type="match status" value="1"/>
</dbReference>
<dbReference type="Pfam" id="PF02209">
    <property type="entry name" value="VHP"/>
    <property type="match status" value="1"/>
</dbReference>
<dbReference type="SUPFAM" id="SSF53098">
    <property type="entry name" value="Ribonuclease H-like"/>
    <property type="match status" value="1"/>
</dbReference>
<dbReference type="FunFam" id="3.40.20.10:FF:000028">
    <property type="entry name" value="Villin-like 1"/>
    <property type="match status" value="1"/>
</dbReference>
<keyword evidence="4" id="KW-0963">Cytoplasm</keyword>
<comment type="subcellular location">
    <subcellularLocation>
        <location evidence="1">Cytoplasm</location>
        <location evidence="1">Cytoskeleton</location>
    </subcellularLocation>
</comment>
<dbReference type="GO" id="GO:0051014">
    <property type="term" value="P:actin filament severing"/>
    <property type="evidence" value="ECO:0007669"/>
    <property type="project" value="TreeGrafter"/>
</dbReference>
<dbReference type="GO" id="GO:0015074">
    <property type="term" value="P:DNA integration"/>
    <property type="evidence" value="ECO:0007669"/>
    <property type="project" value="InterPro"/>
</dbReference>
<feature type="compositionally biased region" description="Polar residues" evidence="9">
    <location>
        <begin position="1680"/>
        <end position="1702"/>
    </location>
</feature>
<evidence type="ECO:0000259" key="10">
    <source>
        <dbReference type="PROSITE" id="PS50994"/>
    </source>
</evidence>
<feature type="compositionally biased region" description="Basic and acidic residues" evidence="9">
    <location>
        <begin position="1782"/>
        <end position="1797"/>
    </location>
</feature>
<dbReference type="CDD" id="cd11291">
    <property type="entry name" value="gelsolin_S6_like"/>
    <property type="match status" value="1"/>
</dbReference>
<dbReference type="EMBL" id="VEPZ02000921">
    <property type="protein sequence ID" value="KAE8711156.1"/>
    <property type="molecule type" value="Genomic_DNA"/>
</dbReference>
<feature type="compositionally biased region" description="Basic and acidic residues" evidence="9">
    <location>
        <begin position="1747"/>
        <end position="1762"/>
    </location>
</feature>
<dbReference type="Pfam" id="PF00665">
    <property type="entry name" value="rve"/>
    <property type="match status" value="1"/>
</dbReference>
<dbReference type="Proteomes" id="UP000436088">
    <property type="component" value="Unassembled WGS sequence"/>
</dbReference>
<keyword evidence="13" id="KW-1185">Reference proteome</keyword>
<dbReference type="Pfam" id="PF14223">
    <property type="entry name" value="Retrotran_gag_2"/>
    <property type="match status" value="1"/>
</dbReference>
<organism evidence="12 13">
    <name type="scientific">Hibiscus syriacus</name>
    <name type="common">Rose of Sharon</name>
    <dbReference type="NCBI Taxonomy" id="106335"/>
    <lineage>
        <taxon>Eukaryota</taxon>
        <taxon>Viridiplantae</taxon>
        <taxon>Streptophyta</taxon>
        <taxon>Embryophyta</taxon>
        <taxon>Tracheophyta</taxon>
        <taxon>Spermatophyta</taxon>
        <taxon>Magnoliopsida</taxon>
        <taxon>eudicotyledons</taxon>
        <taxon>Gunneridae</taxon>
        <taxon>Pentapetalae</taxon>
        <taxon>rosids</taxon>
        <taxon>malvids</taxon>
        <taxon>Malvales</taxon>
        <taxon>Malvaceae</taxon>
        <taxon>Malvoideae</taxon>
        <taxon>Hibiscus</taxon>
    </lineage>
</organism>
<dbReference type="GO" id="GO:0051693">
    <property type="term" value="P:actin filament capping"/>
    <property type="evidence" value="ECO:0007669"/>
    <property type="project" value="UniProtKB-KW"/>
</dbReference>
<dbReference type="InterPro" id="IPR036397">
    <property type="entry name" value="RNaseH_sf"/>
</dbReference>
<dbReference type="PANTHER" id="PTHR11977:SF51">
    <property type="entry name" value="PROTEIN FLIGHTLESS-1 HOMOLOG"/>
    <property type="match status" value="1"/>
</dbReference>
<evidence type="ECO:0000256" key="4">
    <source>
        <dbReference type="ARBA" id="ARBA00022490"/>
    </source>
</evidence>
<dbReference type="Gene3D" id="3.40.20.10">
    <property type="entry name" value="Severin"/>
    <property type="match status" value="6"/>
</dbReference>
<sequence>MKNEDWALLDEKALGVIRLTLSRNVAFNIAKEKTTADLMAALSSMYEKPSASNKIHLMRRLFNLRIAEGVSVAQHLNELNTITTQLSSVEIEFDDEVRALILLSSLPDSWNTTVIAISSSLGNIKLKFDDVQDLKSHFKRDCRALKKDTGAQGSANMTEETCDAMILSVNSLIESLILDLGASFHFTLCREIMENYISGCEWKITKGALVIARGKKTGTLYKGMKTLLSKGKLPNLKSVDVRLCEDYIFGKQKKASFAKIGSLYYVTFIDDSTRKVWVYFMKKKSEVFDTFRKWKAMVENETGMKVKRLRSDNGGEYRNRRFRDFYANNGIKMETIVPMTPQQNGVAERMNRNLNECARSMRIHVGLPKFLWAEAINTAAYLINRGPSVPLDGRIPEEVWSKKEINLSHLRVFGCISYVHIDSTERSKLDVKSNKCTFVGYGGDEFGCRFWDSENRKIIRSRDVIFNENVMYKERSTVEPRSSNTKAKTKEFAEFEEISKNDVQINYEAVQEEPGTPKLRRSSRILKPTQRYSPSLHYLLLTENGEPEYYDEAKQVEDSVKWESFMKDEMDSLMSNQTWELAELPSGKKALHNKWIYKIKEEHDESKHYKVRLVVKGFQQKEDVKTAFLHGDLEEEIYMRQPEGFIEAGKKNQVCRLKKSLYGLKQAPRQWLRHARDFTLEARIVEAICYEGSGRCKADSWMRIKRDTKSGALMLSQAEYINKVLSRFNMQDAKPVSTPLSVHFRLSKEQSPKTEEERARMVNVLYASAIGSLMYVMVYTRPYIAHAVGAVSRKSTTGYVYTLGGTAVSWVSQLQKIVALSTTEAEYVAVTEANKEMVWLQSFLEELGKKQENNVLYCDRQQGDTMHIQLRYHFIRSLLEDDILKLENISGAQNPADMLTKMTAKGWILNLSDTEEFLEMASAAKVVDPAFQGVGQKPLLDLTSCSGIEIWRIENFQPVPLPKSDYGKFYMGDSYIVLHTAQGKFGSYMYDIHFWIGKDTTQDESGTAAIKTVELDAALGGRAVQHRELQGHESDKFLSYFKPCIVPLEGGIASGFKKPEEEVFETRLYVCRGKRVVKLKQVPFARSSLNHDDVFILDSEKKIYQFNGANSNIQERAKALEVIQFLKEKYHDGVCGVAIVDDGKLDTESDSGEFWVLFGGFAPIGKKVSHEDDVIPESTPAKLYSITDGKVTPIEGKLLKSLLENNKCYLLDCGFEVFVWVGKVTQLEERKAANQATEFIQVPLRLLAAQSTATGGDDGKGKVAALLKQQKVAVKGVTKPAPAAVQEVALLEGGGKLEVWCINEGAKTPLEKEDIGKFYSGDCYIVLYTYHSGERKEDFLLCWWIGKDSVEEDQKTAVKLANSTFNSLKGRPVQGRIFEGKEPPQFIALFQPMVLLMGGLSAGYKKSIQDKGLTDGTYTADSVALFQIAGTSPLDSKVLQVAAVAKSLNSTECFVLQTGPSTSFTWFGNQSSKEQQDLATKVVEFFKPGVTRKHCKEGAEVSAFWSPLGGKDSYSYTKKEPDETVRDPHLFSISLNKGKFEVEEVYNFSQDDLLTEDILVLDTHAEVFVWVGQCVDTKEKQSAFEIGQKFIDRAVYLEGLSPKVALFKVIEGNEPCFFTAFFSWDSHRAIVLGNSFQKKVALLFGVTHAELDCLLQQQDKSDGGQGPRQRAEALAALTSAFNPSSDTKTSAPKPSAAGQGSQRKAAVAALSGVLTAEKKKSPDGSPRKSTSSPPCRYPRTLCIRPIPDAKGELDPSEAHDSQETAEAETGENNQETGDAGDGGEKRTYSYDQLKSKSENPAPGIDLKRREIYLADEEFETIFGMTREAFYKLPKWKQDSKKKEVDLF</sequence>
<feature type="domain" description="Integrase catalytic" evidence="10">
    <location>
        <begin position="230"/>
        <end position="404"/>
    </location>
</feature>
<evidence type="ECO:0000256" key="9">
    <source>
        <dbReference type="SAM" id="MobiDB-lite"/>
    </source>
</evidence>
<feature type="domain" description="HP" evidence="11">
    <location>
        <begin position="1782"/>
        <end position="1847"/>
    </location>
</feature>
<dbReference type="SMART" id="SM00262">
    <property type="entry name" value="GEL"/>
    <property type="match status" value="6"/>
</dbReference>
<evidence type="ECO:0000256" key="1">
    <source>
        <dbReference type="ARBA" id="ARBA00004245"/>
    </source>
</evidence>
<comment type="similarity">
    <text evidence="2">Belongs to the villin/gelsolin family.</text>
</comment>
<dbReference type="PRINTS" id="PR00597">
    <property type="entry name" value="GELSOLIN"/>
</dbReference>
<evidence type="ECO:0000256" key="5">
    <source>
        <dbReference type="ARBA" id="ARBA00022737"/>
    </source>
</evidence>
<dbReference type="Pfam" id="PF00626">
    <property type="entry name" value="Gelsolin"/>
    <property type="match status" value="5"/>
</dbReference>
<dbReference type="CDD" id="cd09272">
    <property type="entry name" value="RNase_HI_RT_Ty1"/>
    <property type="match status" value="1"/>
</dbReference>
<keyword evidence="3" id="KW-0117">Actin capping</keyword>
<evidence type="ECO:0000256" key="7">
    <source>
        <dbReference type="ARBA" id="ARBA00023203"/>
    </source>
</evidence>
<keyword evidence="8" id="KW-0206">Cytoskeleton</keyword>
<proteinExistence type="inferred from homology"/>
<dbReference type="PROSITE" id="PS50994">
    <property type="entry name" value="INTEGRASE"/>
    <property type="match status" value="1"/>
</dbReference>
<evidence type="ECO:0000256" key="6">
    <source>
        <dbReference type="ARBA" id="ARBA00022837"/>
    </source>
</evidence>
<dbReference type="Gene3D" id="3.30.420.10">
    <property type="entry name" value="Ribonuclease H-like superfamily/Ribonuclease H"/>
    <property type="match status" value="1"/>
</dbReference>
<dbReference type="InterPro" id="IPR029006">
    <property type="entry name" value="ADF-H/Gelsolin-like_dom_sf"/>
</dbReference>
<feature type="compositionally biased region" description="Basic and acidic residues" evidence="9">
    <location>
        <begin position="1716"/>
        <end position="1726"/>
    </location>
</feature>
<keyword evidence="7" id="KW-0009">Actin-binding</keyword>
<dbReference type="SMART" id="SM00153">
    <property type="entry name" value="VHP"/>
    <property type="match status" value="1"/>
</dbReference>
<dbReference type="InterPro" id="IPR012337">
    <property type="entry name" value="RNaseH-like_sf"/>
</dbReference>
<dbReference type="PANTHER" id="PTHR11977">
    <property type="entry name" value="VILLIN"/>
    <property type="match status" value="1"/>
</dbReference>
<dbReference type="InterPro" id="IPR057670">
    <property type="entry name" value="SH3_retrovirus"/>
</dbReference>
<dbReference type="GO" id="GO:0005856">
    <property type="term" value="C:cytoskeleton"/>
    <property type="evidence" value="ECO:0007669"/>
    <property type="project" value="UniProtKB-SubCell"/>
</dbReference>
<evidence type="ECO:0000256" key="8">
    <source>
        <dbReference type="ARBA" id="ARBA00023212"/>
    </source>
</evidence>
<dbReference type="FunFam" id="3.40.20.10:FF:000001">
    <property type="entry name" value="Gelsolin"/>
    <property type="match status" value="1"/>
</dbReference>
<dbReference type="InterPro" id="IPR036886">
    <property type="entry name" value="Villin_headpiece_dom_sf"/>
</dbReference>
<dbReference type="PROSITE" id="PS51089">
    <property type="entry name" value="HP"/>
    <property type="match status" value="1"/>
</dbReference>
<evidence type="ECO:0000313" key="13">
    <source>
        <dbReference type="Proteomes" id="UP000436088"/>
    </source>
</evidence>
<evidence type="ECO:0000256" key="2">
    <source>
        <dbReference type="ARBA" id="ARBA00008418"/>
    </source>
</evidence>
<evidence type="ECO:0000256" key="3">
    <source>
        <dbReference type="ARBA" id="ARBA00022467"/>
    </source>
</evidence>
<dbReference type="Pfam" id="PF25597">
    <property type="entry name" value="SH3_retrovirus"/>
    <property type="match status" value="1"/>
</dbReference>
<dbReference type="InterPro" id="IPR003128">
    <property type="entry name" value="Villin_headpiece"/>
</dbReference>
<dbReference type="Gene3D" id="1.10.950.10">
    <property type="entry name" value="Villin headpiece domain"/>
    <property type="match status" value="1"/>
</dbReference>
<dbReference type="InterPro" id="IPR007122">
    <property type="entry name" value="Villin/Gelsolin"/>
</dbReference>
<evidence type="ECO:0000313" key="12">
    <source>
        <dbReference type="EMBL" id="KAE8711156.1"/>
    </source>
</evidence>
<dbReference type="GO" id="GO:0051015">
    <property type="term" value="F:actin filament binding"/>
    <property type="evidence" value="ECO:0007669"/>
    <property type="project" value="InterPro"/>
</dbReference>
<evidence type="ECO:0000259" key="11">
    <source>
        <dbReference type="PROSITE" id="PS51089"/>
    </source>
</evidence>
<dbReference type="InterPro" id="IPR001584">
    <property type="entry name" value="Integrase_cat-core"/>
</dbReference>
<dbReference type="CDD" id="cd11288">
    <property type="entry name" value="gelsolin_S5_like"/>
    <property type="match status" value="1"/>
</dbReference>
<dbReference type="GO" id="GO:0007015">
    <property type="term" value="P:actin filament organization"/>
    <property type="evidence" value="ECO:0007669"/>
    <property type="project" value="UniProtKB-ARBA"/>
</dbReference>
<keyword evidence="5" id="KW-0677">Repeat</keyword>
<dbReference type="SUPFAM" id="SSF55753">
    <property type="entry name" value="Actin depolymerizing proteins"/>
    <property type="match status" value="6"/>
</dbReference>
<reference evidence="12" key="1">
    <citation type="submission" date="2019-09" db="EMBL/GenBank/DDBJ databases">
        <title>Draft genome information of white flower Hibiscus syriacus.</title>
        <authorList>
            <person name="Kim Y.-M."/>
        </authorList>
    </citation>
    <scope>NUCLEOTIDE SEQUENCE [LARGE SCALE GENOMIC DNA]</scope>
    <source>
        <strain evidence="12">YM2019G1</strain>
    </source>
</reference>
<protein>
    <submittedName>
        <fullName evidence="12">Villin-2</fullName>
    </submittedName>
</protein>